<dbReference type="PANTHER" id="PTHR46796">
    <property type="entry name" value="HTH-TYPE TRANSCRIPTIONAL ACTIVATOR RHAS-RELATED"/>
    <property type="match status" value="1"/>
</dbReference>
<evidence type="ECO:0000256" key="2">
    <source>
        <dbReference type="ARBA" id="ARBA00023125"/>
    </source>
</evidence>
<dbReference type="SUPFAM" id="SSF46689">
    <property type="entry name" value="Homeodomain-like"/>
    <property type="match status" value="2"/>
</dbReference>
<evidence type="ECO:0000256" key="3">
    <source>
        <dbReference type="ARBA" id="ARBA00023163"/>
    </source>
</evidence>
<proteinExistence type="predicted"/>
<accession>A0ABP6NCQ1</accession>
<evidence type="ECO:0000313" key="6">
    <source>
        <dbReference type="Proteomes" id="UP001500320"/>
    </source>
</evidence>
<dbReference type="SMART" id="SM00342">
    <property type="entry name" value="HTH_ARAC"/>
    <property type="match status" value="1"/>
</dbReference>
<protein>
    <submittedName>
        <fullName evidence="5">Helix-turn-helix domain-containing protein</fullName>
    </submittedName>
</protein>
<dbReference type="InterPro" id="IPR009057">
    <property type="entry name" value="Homeodomain-like_sf"/>
</dbReference>
<keyword evidence="2" id="KW-0238">DNA-binding</keyword>
<keyword evidence="3" id="KW-0804">Transcription</keyword>
<dbReference type="RefSeq" id="WP_344860862.1">
    <property type="nucleotide sequence ID" value="NZ_BAAAUT010000027.1"/>
</dbReference>
<evidence type="ECO:0000256" key="1">
    <source>
        <dbReference type="ARBA" id="ARBA00023015"/>
    </source>
</evidence>
<dbReference type="EMBL" id="BAAAUT010000027">
    <property type="protein sequence ID" value="GAA3141637.1"/>
    <property type="molecule type" value="Genomic_DNA"/>
</dbReference>
<comment type="caution">
    <text evidence="5">The sequence shown here is derived from an EMBL/GenBank/DDBJ whole genome shotgun (WGS) entry which is preliminary data.</text>
</comment>
<dbReference type="InterPro" id="IPR050204">
    <property type="entry name" value="AraC_XylS_family_regulators"/>
</dbReference>
<evidence type="ECO:0000259" key="4">
    <source>
        <dbReference type="PROSITE" id="PS01124"/>
    </source>
</evidence>
<gene>
    <name evidence="5" type="ORF">GCM10010466_35760</name>
</gene>
<dbReference type="Proteomes" id="UP001500320">
    <property type="component" value="Unassembled WGS sequence"/>
</dbReference>
<dbReference type="Gene3D" id="1.10.10.60">
    <property type="entry name" value="Homeodomain-like"/>
    <property type="match status" value="1"/>
</dbReference>
<sequence length="266" mass="28189">MTQMVARRVPQALPRTCCAPATLWLGPGRALYAGPSFELRAHSGSVACLAVGLDEAFTVDIPGRPARTARSALIAPRVRHRLVARGRMVFCYLDAASFRGSSCAGLMTGGDGVLGLHHRHQRRLLRIEPGHDWLDAAAPPGAGRCDPRIGWAAGVLRSQTHRTVSAGELADGCGLSVSRFLHLFAACTGTSFRRYRLWARMLRVAEFLADGGDLTTAATGAGFATPSHFSDAFHRMFGLRPSRLLAAGVTIVRPQEGPPGGSGAAG</sequence>
<dbReference type="Pfam" id="PF12833">
    <property type="entry name" value="HTH_18"/>
    <property type="match status" value="1"/>
</dbReference>
<reference evidence="6" key="1">
    <citation type="journal article" date="2019" name="Int. J. Syst. Evol. Microbiol.">
        <title>The Global Catalogue of Microorganisms (GCM) 10K type strain sequencing project: providing services to taxonomists for standard genome sequencing and annotation.</title>
        <authorList>
            <consortium name="The Broad Institute Genomics Platform"/>
            <consortium name="The Broad Institute Genome Sequencing Center for Infectious Disease"/>
            <person name="Wu L."/>
            <person name="Ma J."/>
        </authorList>
    </citation>
    <scope>NUCLEOTIDE SEQUENCE [LARGE SCALE GENOMIC DNA]</scope>
    <source>
        <strain evidence="6">JCM 9373</strain>
    </source>
</reference>
<evidence type="ECO:0000313" key="5">
    <source>
        <dbReference type="EMBL" id="GAA3141637.1"/>
    </source>
</evidence>
<feature type="domain" description="HTH araC/xylS-type" evidence="4">
    <location>
        <begin position="150"/>
        <end position="247"/>
    </location>
</feature>
<keyword evidence="6" id="KW-1185">Reference proteome</keyword>
<dbReference type="InterPro" id="IPR018060">
    <property type="entry name" value="HTH_AraC"/>
</dbReference>
<organism evidence="5 6">
    <name type="scientific">Planomonospora alba</name>
    <dbReference type="NCBI Taxonomy" id="161354"/>
    <lineage>
        <taxon>Bacteria</taxon>
        <taxon>Bacillati</taxon>
        <taxon>Actinomycetota</taxon>
        <taxon>Actinomycetes</taxon>
        <taxon>Streptosporangiales</taxon>
        <taxon>Streptosporangiaceae</taxon>
        <taxon>Planomonospora</taxon>
    </lineage>
</organism>
<keyword evidence="1" id="KW-0805">Transcription regulation</keyword>
<name>A0ABP6NCQ1_9ACTN</name>
<dbReference type="PROSITE" id="PS01124">
    <property type="entry name" value="HTH_ARAC_FAMILY_2"/>
    <property type="match status" value="1"/>
</dbReference>